<sequence>MPFTSSNGQLKEEILLRKYYYYWKDSSRSKTLGKTGFLLALLLVCYLATSLLACDWLATLATGSSTGSRGEYPGPWALRIGWKYSLTMRCSAKPGPAFHEVFCEANNR</sequence>
<keyword evidence="1" id="KW-0812">Transmembrane</keyword>
<protein>
    <submittedName>
        <fullName evidence="2">Uncharacterized protein</fullName>
    </submittedName>
</protein>
<dbReference type="AlphaFoldDB" id="A0A117NIY0"/>
<gene>
    <name evidence="2" type="ORF">ABT39_MTgene549</name>
</gene>
<dbReference type="EMBL" id="LKAM01000001">
    <property type="protein sequence ID" value="KUM50705.1"/>
    <property type="molecule type" value="Genomic_DNA"/>
</dbReference>
<keyword evidence="2" id="KW-0496">Mitochondrion</keyword>
<reference evidence="2" key="1">
    <citation type="journal article" date="2015" name="Genome Biol. Evol.">
        <title>Organellar Genomes of White Spruce (Picea glauca): Assembly and Annotation.</title>
        <authorList>
            <person name="Jackman S.D."/>
            <person name="Warren R.L."/>
            <person name="Gibb E.A."/>
            <person name="Vandervalk B.P."/>
            <person name="Mohamadi H."/>
            <person name="Chu J."/>
            <person name="Raymond A."/>
            <person name="Pleasance S."/>
            <person name="Coope R."/>
            <person name="Wildung M.R."/>
            <person name="Ritland C.E."/>
            <person name="Bousquet J."/>
            <person name="Jones S.J."/>
            <person name="Bohlmann J."/>
            <person name="Birol I."/>
        </authorList>
    </citation>
    <scope>NUCLEOTIDE SEQUENCE [LARGE SCALE GENOMIC DNA]</scope>
    <source>
        <tissue evidence="2">Flushing bud</tissue>
    </source>
</reference>
<name>A0A117NIY0_PICGL</name>
<feature type="transmembrane region" description="Helical" evidence="1">
    <location>
        <begin position="37"/>
        <end position="58"/>
    </location>
</feature>
<evidence type="ECO:0000313" key="2">
    <source>
        <dbReference type="EMBL" id="KUM50705.1"/>
    </source>
</evidence>
<geneLocation type="mitochondrion" evidence="2"/>
<proteinExistence type="predicted"/>
<keyword evidence="1" id="KW-1133">Transmembrane helix</keyword>
<accession>A0A117NIY0</accession>
<keyword evidence="1" id="KW-0472">Membrane</keyword>
<organism evidence="2">
    <name type="scientific">Picea glauca</name>
    <name type="common">White spruce</name>
    <name type="synonym">Pinus glauca</name>
    <dbReference type="NCBI Taxonomy" id="3330"/>
    <lineage>
        <taxon>Eukaryota</taxon>
        <taxon>Viridiplantae</taxon>
        <taxon>Streptophyta</taxon>
        <taxon>Embryophyta</taxon>
        <taxon>Tracheophyta</taxon>
        <taxon>Spermatophyta</taxon>
        <taxon>Pinopsida</taxon>
        <taxon>Pinidae</taxon>
        <taxon>Conifers I</taxon>
        <taxon>Pinales</taxon>
        <taxon>Pinaceae</taxon>
        <taxon>Picea</taxon>
    </lineage>
</organism>
<evidence type="ECO:0000256" key="1">
    <source>
        <dbReference type="SAM" id="Phobius"/>
    </source>
</evidence>
<comment type="caution">
    <text evidence="2">The sequence shown here is derived from an EMBL/GenBank/DDBJ whole genome shotgun (WGS) entry which is preliminary data.</text>
</comment>